<dbReference type="AlphaFoldDB" id="A0A9W9G6B1"/>
<evidence type="ECO:0000256" key="5">
    <source>
        <dbReference type="ARBA" id="ARBA00023136"/>
    </source>
</evidence>
<dbReference type="GO" id="GO:0015179">
    <property type="term" value="F:L-amino acid transmembrane transporter activity"/>
    <property type="evidence" value="ECO:0007669"/>
    <property type="project" value="TreeGrafter"/>
</dbReference>
<feature type="transmembrane region" description="Helical" evidence="6">
    <location>
        <begin position="264"/>
        <end position="286"/>
    </location>
</feature>
<name>A0A9W9G6B1_9EURO</name>
<sequence length="396" mass="42637">MESTSGKNVGHFPKTHIAESKFDASSVPNIGNPEAQDPFGDETNLEIKYKTMAWWQAGMIMIAETISLGILALPKALSTLGPFPGVAAILGIGLISTYTGYTIGQLKQRFMQIHSMADAGDLLMGRHGSRVLGIAQLLFFVFVMGSHILTFSIMMNALTEHSNCTILYASIGVLVSFVLTLPRRLERLSHLSSISFISIFGAVLVSIIGVSVGRTSPSLPAFSPVPTVHETCLAIANIVFAYAGHVAFFTFFSELRDIKDFPKALALLQTCEMILYTVSAIVIYAYVGQEVTSPVLNSAGKLFRKISYGIAIPTVGCQIVIGGVVNAHVAVKFIYVSRFRGTNAMHTQSFQARASWAVICAGLWILSWIIAEGIPVFNDVLGLAVCVSIAQVPGLN</sequence>
<feature type="transmembrane region" description="Helical" evidence="6">
    <location>
        <begin position="306"/>
        <end position="331"/>
    </location>
</feature>
<reference evidence="8" key="1">
    <citation type="submission" date="2022-11" db="EMBL/GenBank/DDBJ databases">
        <authorList>
            <person name="Petersen C."/>
        </authorList>
    </citation>
    <scope>NUCLEOTIDE SEQUENCE</scope>
    <source>
        <strain evidence="8">IBT 30069</strain>
    </source>
</reference>
<keyword evidence="9" id="KW-1185">Reference proteome</keyword>
<dbReference type="Pfam" id="PF01490">
    <property type="entry name" value="Aa_trans"/>
    <property type="match status" value="1"/>
</dbReference>
<evidence type="ECO:0000313" key="8">
    <source>
        <dbReference type="EMBL" id="KAJ5112974.1"/>
    </source>
</evidence>
<dbReference type="GO" id="GO:0016020">
    <property type="term" value="C:membrane"/>
    <property type="evidence" value="ECO:0007669"/>
    <property type="project" value="UniProtKB-SubCell"/>
</dbReference>
<evidence type="ECO:0000256" key="1">
    <source>
        <dbReference type="ARBA" id="ARBA00004141"/>
    </source>
</evidence>
<feature type="domain" description="Amino acid transporter transmembrane" evidence="7">
    <location>
        <begin position="51"/>
        <end position="383"/>
    </location>
</feature>
<dbReference type="OrthoDB" id="40134at2759"/>
<dbReference type="InterPro" id="IPR013057">
    <property type="entry name" value="AA_transpt_TM"/>
</dbReference>
<keyword evidence="3 6" id="KW-0812">Transmembrane</keyword>
<reference evidence="8" key="2">
    <citation type="journal article" date="2023" name="IMA Fungus">
        <title>Comparative genomic study of the Penicillium genus elucidates a diverse pangenome and 15 lateral gene transfer events.</title>
        <authorList>
            <person name="Petersen C."/>
            <person name="Sorensen T."/>
            <person name="Nielsen M.R."/>
            <person name="Sondergaard T.E."/>
            <person name="Sorensen J.L."/>
            <person name="Fitzpatrick D.A."/>
            <person name="Frisvad J.C."/>
            <person name="Nielsen K.L."/>
        </authorList>
    </citation>
    <scope>NUCLEOTIDE SEQUENCE</scope>
    <source>
        <strain evidence="8">IBT 30069</strain>
    </source>
</reference>
<feature type="transmembrane region" description="Helical" evidence="6">
    <location>
        <begin position="131"/>
        <end position="153"/>
    </location>
</feature>
<feature type="transmembrane region" description="Helical" evidence="6">
    <location>
        <begin position="194"/>
        <end position="213"/>
    </location>
</feature>
<evidence type="ECO:0000256" key="6">
    <source>
        <dbReference type="SAM" id="Phobius"/>
    </source>
</evidence>
<evidence type="ECO:0000256" key="2">
    <source>
        <dbReference type="ARBA" id="ARBA00008066"/>
    </source>
</evidence>
<feature type="transmembrane region" description="Helical" evidence="6">
    <location>
        <begin position="165"/>
        <end position="182"/>
    </location>
</feature>
<keyword evidence="5 6" id="KW-0472">Membrane</keyword>
<keyword evidence="4 6" id="KW-1133">Transmembrane helix</keyword>
<dbReference type="PANTHER" id="PTHR22950:SF479">
    <property type="entry name" value="AMINO ACID TRANSPORTER (EUROFUNG)-RELATED"/>
    <property type="match status" value="1"/>
</dbReference>
<comment type="subcellular location">
    <subcellularLocation>
        <location evidence="1">Membrane</location>
        <topology evidence="1">Multi-pass membrane protein</topology>
    </subcellularLocation>
</comment>
<feature type="transmembrane region" description="Helical" evidence="6">
    <location>
        <begin position="352"/>
        <end position="371"/>
    </location>
</feature>
<dbReference type="Gene3D" id="1.20.1740.10">
    <property type="entry name" value="Amino acid/polyamine transporter I"/>
    <property type="match status" value="1"/>
</dbReference>
<feature type="transmembrane region" description="Helical" evidence="6">
    <location>
        <begin position="53"/>
        <end position="73"/>
    </location>
</feature>
<dbReference type="EMBL" id="JAPQKH010000002">
    <property type="protein sequence ID" value="KAJ5112974.1"/>
    <property type="molecule type" value="Genomic_DNA"/>
</dbReference>
<evidence type="ECO:0000256" key="3">
    <source>
        <dbReference type="ARBA" id="ARBA00022692"/>
    </source>
</evidence>
<comment type="caution">
    <text evidence="8">The sequence shown here is derived from an EMBL/GenBank/DDBJ whole genome shotgun (WGS) entry which is preliminary data.</text>
</comment>
<gene>
    <name evidence="8" type="ORF">N7456_001508</name>
</gene>
<proteinExistence type="inferred from homology"/>
<feature type="transmembrane region" description="Helical" evidence="6">
    <location>
        <begin position="85"/>
        <end position="104"/>
    </location>
</feature>
<feature type="transmembrane region" description="Helical" evidence="6">
    <location>
        <begin position="233"/>
        <end position="252"/>
    </location>
</feature>
<comment type="similarity">
    <text evidence="2">Belongs to the amino acid/polyamine transporter 2 family.</text>
</comment>
<evidence type="ECO:0000313" key="9">
    <source>
        <dbReference type="Proteomes" id="UP001149165"/>
    </source>
</evidence>
<dbReference type="PANTHER" id="PTHR22950">
    <property type="entry name" value="AMINO ACID TRANSPORTER"/>
    <property type="match status" value="1"/>
</dbReference>
<organism evidence="8 9">
    <name type="scientific">Penicillium angulare</name>
    <dbReference type="NCBI Taxonomy" id="116970"/>
    <lineage>
        <taxon>Eukaryota</taxon>
        <taxon>Fungi</taxon>
        <taxon>Dikarya</taxon>
        <taxon>Ascomycota</taxon>
        <taxon>Pezizomycotina</taxon>
        <taxon>Eurotiomycetes</taxon>
        <taxon>Eurotiomycetidae</taxon>
        <taxon>Eurotiales</taxon>
        <taxon>Aspergillaceae</taxon>
        <taxon>Penicillium</taxon>
    </lineage>
</organism>
<evidence type="ECO:0000259" key="7">
    <source>
        <dbReference type="Pfam" id="PF01490"/>
    </source>
</evidence>
<accession>A0A9W9G6B1</accession>
<dbReference type="Proteomes" id="UP001149165">
    <property type="component" value="Unassembled WGS sequence"/>
</dbReference>
<evidence type="ECO:0000256" key="4">
    <source>
        <dbReference type="ARBA" id="ARBA00022989"/>
    </source>
</evidence>
<protein>
    <submittedName>
        <fullName evidence="8">Amino acid transporter transmembrane</fullName>
    </submittedName>
</protein>